<name>A0A6J6IPZ8_9ZZZZ</name>
<dbReference type="Gene3D" id="1.20.1540.10">
    <property type="entry name" value="Rhomboid-like"/>
    <property type="match status" value="1"/>
</dbReference>
<dbReference type="GO" id="GO:0004252">
    <property type="term" value="F:serine-type endopeptidase activity"/>
    <property type="evidence" value="ECO:0007669"/>
    <property type="project" value="InterPro"/>
</dbReference>
<dbReference type="InterPro" id="IPR022764">
    <property type="entry name" value="Peptidase_S54_rhomboid_dom"/>
</dbReference>
<feature type="transmembrane region" description="Helical" evidence="7">
    <location>
        <begin position="85"/>
        <end position="105"/>
    </location>
</feature>
<feature type="transmembrane region" description="Helical" evidence="7">
    <location>
        <begin position="7"/>
        <end position="26"/>
    </location>
</feature>
<feature type="transmembrane region" description="Helical" evidence="7">
    <location>
        <begin position="188"/>
        <end position="206"/>
    </location>
</feature>
<proteinExistence type="inferred from homology"/>
<evidence type="ECO:0000256" key="2">
    <source>
        <dbReference type="ARBA" id="ARBA00009045"/>
    </source>
</evidence>
<evidence type="ECO:0000313" key="9">
    <source>
        <dbReference type="EMBL" id="CAB4626701.1"/>
    </source>
</evidence>
<keyword evidence="3 7" id="KW-0812">Transmembrane</keyword>
<comment type="similarity">
    <text evidence="2">Belongs to the peptidase S54 family.</text>
</comment>
<keyword evidence="5 7" id="KW-1133">Transmembrane helix</keyword>
<evidence type="ECO:0000256" key="3">
    <source>
        <dbReference type="ARBA" id="ARBA00022692"/>
    </source>
</evidence>
<accession>A0A6J6IPZ8</accession>
<dbReference type="PANTHER" id="PTHR43731:SF14">
    <property type="entry name" value="PRESENILIN-ASSOCIATED RHOMBOID-LIKE PROTEIN, MITOCHONDRIAL"/>
    <property type="match status" value="1"/>
</dbReference>
<dbReference type="InterPro" id="IPR050925">
    <property type="entry name" value="Rhomboid_protease_S54"/>
</dbReference>
<keyword evidence="6 7" id="KW-0472">Membrane</keyword>
<dbReference type="AlphaFoldDB" id="A0A6J6IPZ8"/>
<dbReference type="PANTHER" id="PTHR43731">
    <property type="entry name" value="RHOMBOID PROTEASE"/>
    <property type="match status" value="1"/>
</dbReference>
<organism evidence="9">
    <name type="scientific">freshwater metagenome</name>
    <dbReference type="NCBI Taxonomy" id="449393"/>
    <lineage>
        <taxon>unclassified sequences</taxon>
        <taxon>metagenomes</taxon>
        <taxon>ecological metagenomes</taxon>
    </lineage>
</organism>
<sequence length="212" mass="22865">MFKRSPAPVTLGLVSLNLLIWVLQILPGSNLTNQLAFVPLSVFIEPWRMITSGFAHSESNPLHVLLNMYSLYVFGSLLEPMLGRLKFLSIWLISIFGASVAVMYLNTPDTWVLGASGGVFGLMAAYFVVLRSIGQNSQALMGLIAINLVFGFFMPGVSWQAHLGGLLAGGAMTAVYASTRGSKKSAQVIGAIFVVLVFVGLTAYRMQTMLLG</sequence>
<evidence type="ECO:0000256" key="7">
    <source>
        <dbReference type="SAM" id="Phobius"/>
    </source>
</evidence>
<dbReference type="GO" id="GO:0016020">
    <property type="term" value="C:membrane"/>
    <property type="evidence" value="ECO:0007669"/>
    <property type="project" value="UniProtKB-SubCell"/>
</dbReference>
<dbReference type="Pfam" id="PF01694">
    <property type="entry name" value="Rhomboid"/>
    <property type="match status" value="1"/>
</dbReference>
<evidence type="ECO:0000256" key="4">
    <source>
        <dbReference type="ARBA" id="ARBA00022801"/>
    </source>
</evidence>
<evidence type="ECO:0000256" key="6">
    <source>
        <dbReference type="ARBA" id="ARBA00023136"/>
    </source>
</evidence>
<reference evidence="9" key="1">
    <citation type="submission" date="2020-05" db="EMBL/GenBank/DDBJ databases">
        <authorList>
            <person name="Chiriac C."/>
            <person name="Salcher M."/>
            <person name="Ghai R."/>
            <person name="Kavagutti S V."/>
        </authorList>
    </citation>
    <scope>NUCLEOTIDE SEQUENCE</scope>
</reference>
<dbReference type="EMBL" id="CAEZVD010000121">
    <property type="protein sequence ID" value="CAB4626701.1"/>
    <property type="molecule type" value="Genomic_DNA"/>
</dbReference>
<feature type="transmembrane region" description="Helical" evidence="7">
    <location>
        <begin position="61"/>
        <end position="78"/>
    </location>
</feature>
<keyword evidence="4" id="KW-0378">Hydrolase</keyword>
<evidence type="ECO:0000259" key="8">
    <source>
        <dbReference type="Pfam" id="PF01694"/>
    </source>
</evidence>
<feature type="transmembrane region" description="Helical" evidence="7">
    <location>
        <begin position="111"/>
        <end position="130"/>
    </location>
</feature>
<comment type="subcellular location">
    <subcellularLocation>
        <location evidence="1">Membrane</location>
        <topology evidence="1">Multi-pass membrane protein</topology>
    </subcellularLocation>
</comment>
<protein>
    <submittedName>
        <fullName evidence="9">Unannotated protein</fullName>
    </submittedName>
</protein>
<evidence type="ECO:0000256" key="5">
    <source>
        <dbReference type="ARBA" id="ARBA00022989"/>
    </source>
</evidence>
<dbReference type="InterPro" id="IPR035952">
    <property type="entry name" value="Rhomboid-like_sf"/>
</dbReference>
<gene>
    <name evidence="9" type="ORF">UFOPK1909_00928</name>
</gene>
<feature type="domain" description="Peptidase S54 rhomboid" evidence="8">
    <location>
        <begin position="45"/>
        <end position="176"/>
    </location>
</feature>
<evidence type="ECO:0000256" key="1">
    <source>
        <dbReference type="ARBA" id="ARBA00004141"/>
    </source>
</evidence>
<dbReference type="SUPFAM" id="SSF144091">
    <property type="entry name" value="Rhomboid-like"/>
    <property type="match status" value="1"/>
</dbReference>